<dbReference type="CDD" id="cd02440">
    <property type="entry name" value="AdoMet_MTases"/>
    <property type="match status" value="1"/>
</dbReference>
<evidence type="ECO:0000256" key="3">
    <source>
        <dbReference type="ARBA" id="ARBA00022603"/>
    </source>
</evidence>
<keyword evidence="5" id="KW-0949">S-adenosyl-L-methionine</keyword>
<dbReference type="InterPro" id="IPR029063">
    <property type="entry name" value="SAM-dependent_MTases_sf"/>
</dbReference>
<dbReference type="Pfam" id="PF01739">
    <property type="entry name" value="CheR"/>
    <property type="match status" value="1"/>
</dbReference>
<sequence>MNTPITSTDFSFVADLVRQRSAIDLQPGKEYLVESRLVPLMRVHGENELGGFVGRLRRGDQKLIDLVIDALTTNETLWFRDTAPFDVFSKQLLPDVARTSSTKRLTIWSAACSSGQEGYSLAMLLLDWLPKNPGYEAKVIGTDISRRMIERASAGKYSQLEINRGLRVPYLVKYFDQVGRDWVLKKEVRDLASFKWGNLAQAPVGHPQCDVIFLRNVLIYFDPPTKKKVIENCRSVLRPGGYLVLGGAETAPSLGPNWKRFDVDRAVVFQHLGGGS</sequence>
<evidence type="ECO:0000313" key="7">
    <source>
        <dbReference type="EMBL" id="MCD5312510.1"/>
    </source>
</evidence>
<proteinExistence type="predicted"/>
<dbReference type="AlphaFoldDB" id="A0A9X1NET9"/>
<comment type="caution">
    <text evidence="7">The sequence shown here is derived from an EMBL/GenBank/DDBJ whole genome shotgun (WGS) entry which is preliminary data.</text>
</comment>
<dbReference type="InterPro" id="IPR000780">
    <property type="entry name" value="CheR_MeTrfase"/>
</dbReference>
<dbReference type="SUPFAM" id="SSF47757">
    <property type="entry name" value="Chemotaxis receptor methyltransferase CheR, N-terminal domain"/>
    <property type="match status" value="1"/>
</dbReference>
<reference evidence="7" key="1">
    <citation type="submission" date="2021-11" db="EMBL/GenBank/DDBJ databases">
        <title>Streptomyces corallinus and Kineosporia corallina sp. nov., two new coral-derived marine actinobacteria.</title>
        <authorList>
            <person name="Buangrab K."/>
            <person name="Sutthacheep M."/>
            <person name="Yeemin T."/>
            <person name="Harunari E."/>
            <person name="Igarashi Y."/>
            <person name="Sripreechasak P."/>
            <person name="Kanchanasin P."/>
            <person name="Tanasupawat S."/>
            <person name="Phongsopitanun W."/>
        </authorList>
    </citation>
    <scope>NUCLEOTIDE SEQUENCE</scope>
    <source>
        <strain evidence="7">JCM 31032</strain>
    </source>
</reference>
<evidence type="ECO:0000256" key="5">
    <source>
        <dbReference type="ARBA" id="ARBA00022691"/>
    </source>
</evidence>
<dbReference type="EMBL" id="JAJOMB010000008">
    <property type="protein sequence ID" value="MCD5312510.1"/>
    <property type="molecule type" value="Genomic_DNA"/>
</dbReference>
<evidence type="ECO:0000256" key="1">
    <source>
        <dbReference type="ARBA" id="ARBA00001541"/>
    </source>
</evidence>
<keyword evidence="3" id="KW-0489">Methyltransferase</keyword>
<evidence type="ECO:0000256" key="2">
    <source>
        <dbReference type="ARBA" id="ARBA00012534"/>
    </source>
</evidence>
<dbReference type="InterPro" id="IPR036804">
    <property type="entry name" value="CheR_N_sf"/>
</dbReference>
<feature type="domain" description="CheR-type methyltransferase" evidence="6">
    <location>
        <begin position="1"/>
        <end position="276"/>
    </location>
</feature>
<organism evidence="7 8">
    <name type="scientific">Kineosporia babensis</name>
    <dbReference type="NCBI Taxonomy" id="499548"/>
    <lineage>
        <taxon>Bacteria</taxon>
        <taxon>Bacillati</taxon>
        <taxon>Actinomycetota</taxon>
        <taxon>Actinomycetes</taxon>
        <taxon>Kineosporiales</taxon>
        <taxon>Kineosporiaceae</taxon>
        <taxon>Kineosporia</taxon>
    </lineage>
</organism>
<dbReference type="Proteomes" id="UP001138997">
    <property type="component" value="Unassembled WGS sequence"/>
</dbReference>
<dbReference type="InterPro" id="IPR022641">
    <property type="entry name" value="CheR_N"/>
</dbReference>
<dbReference type="InterPro" id="IPR050903">
    <property type="entry name" value="Bact_Chemotaxis_MeTrfase"/>
</dbReference>
<dbReference type="PRINTS" id="PR00996">
    <property type="entry name" value="CHERMTFRASE"/>
</dbReference>
<dbReference type="InterPro" id="IPR022642">
    <property type="entry name" value="CheR_C"/>
</dbReference>
<keyword evidence="8" id="KW-1185">Reference proteome</keyword>
<dbReference type="EC" id="2.1.1.80" evidence="2"/>
<name>A0A9X1NET9_9ACTN</name>
<dbReference type="RefSeq" id="WP_231442806.1">
    <property type="nucleotide sequence ID" value="NZ_JAJOMB010000008.1"/>
</dbReference>
<dbReference type="SMART" id="SM00138">
    <property type="entry name" value="MeTrc"/>
    <property type="match status" value="1"/>
</dbReference>
<evidence type="ECO:0000313" key="8">
    <source>
        <dbReference type="Proteomes" id="UP001138997"/>
    </source>
</evidence>
<evidence type="ECO:0000259" key="6">
    <source>
        <dbReference type="PROSITE" id="PS50123"/>
    </source>
</evidence>
<dbReference type="PROSITE" id="PS50123">
    <property type="entry name" value="CHER"/>
    <property type="match status" value="1"/>
</dbReference>
<dbReference type="GO" id="GO:0032259">
    <property type="term" value="P:methylation"/>
    <property type="evidence" value="ECO:0007669"/>
    <property type="project" value="UniProtKB-KW"/>
</dbReference>
<comment type="catalytic activity">
    <reaction evidence="1">
        <text>L-glutamyl-[protein] + S-adenosyl-L-methionine = [protein]-L-glutamate 5-O-methyl ester + S-adenosyl-L-homocysteine</text>
        <dbReference type="Rhea" id="RHEA:24452"/>
        <dbReference type="Rhea" id="RHEA-COMP:10208"/>
        <dbReference type="Rhea" id="RHEA-COMP:10311"/>
        <dbReference type="ChEBI" id="CHEBI:29973"/>
        <dbReference type="ChEBI" id="CHEBI:57856"/>
        <dbReference type="ChEBI" id="CHEBI:59789"/>
        <dbReference type="ChEBI" id="CHEBI:82795"/>
        <dbReference type="EC" id="2.1.1.80"/>
    </reaction>
</comment>
<accession>A0A9X1NET9</accession>
<dbReference type="PANTHER" id="PTHR24422:SF21">
    <property type="entry name" value="CHEMOTAXIS PROTEIN METHYLTRANSFERASE 1"/>
    <property type="match status" value="1"/>
</dbReference>
<dbReference type="SUPFAM" id="SSF53335">
    <property type="entry name" value="S-adenosyl-L-methionine-dependent methyltransferases"/>
    <property type="match status" value="1"/>
</dbReference>
<dbReference type="Pfam" id="PF03705">
    <property type="entry name" value="CheR_N"/>
    <property type="match status" value="1"/>
</dbReference>
<dbReference type="GO" id="GO:0008983">
    <property type="term" value="F:protein-glutamate O-methyltransferase activity"/>
    <property type="evidence" value="ECO:0007669"/>
    <property type="project" value="UniProtKB-EC"/>
</dbReference>
<keyword evidence="4" id="KW-0808">Transferase</keyword>
<gene>
    <name evidence="7" type="ORF">LR394_16500</name>
</gene>
<dbReference type="Gene3D" id="1.10.155.10">
    <property type="entry name" value="Chemotaxis receptor methyltransferase CheR, N-terminal domain"/>
    <property type="match status" value="1"/>
</dbReference>
<dbReference type="Gene3D" id="3.40.50.150">
    <property type="entry name" value="Vaccinia Virus protein VP39"/>
    <property type="match status" value="1"/>
</dbReference>
<dbReference type="PANTHER" id="PTHR24422">
    <property type="entry name" value="CHEMOTAXIS PROTEIN METHYLTRANSFERASE"/>
    <property type="match status" value="1"/>
</dbReference>
<evidence type="ECO:0000256" key="4">
    <source>
        <dbReference type="ARBA" id="ARBA00022679"/>
    </source>
</evidence>
<protein>
    <recommendedName>
        <fullName evidence="2">protein-glutamate O-methyltransferase</fullName>
        <ecNumber evidence="2">2.1.1.80</ecNumber>
    </recommendedName>
</protein>